<proteinExistence type="predicted"/>
<gene>
    <name evidence="1" type="ORF">DW921_09125</name>
</gene>
<evidence type="ECO:0000313" key="2">
    <source>
        <dbReference type="Proteomes" id="UP000283855"/>
    </source>
</evidence>
<comment type="caution">
    <text evidence="1">The sequence shown here is derived from an EMBL/GenBank/DDBJ whole genome shotgun (WGS) entry which is preliminary data.</text>
</comment>
<dbReference type="RefSeq" id="WP_118400540.1">
    <property type="nucleotide sequence ID" value="NZ_CABJGD010000018.1"/>
</dbReference>
<dbReference type="AlphaFoldDB" id="A0A413SYX4"/>
<evidence type="ECO:0000313" key="1">
    <source>
        <dbReference type="EMBL" id="RHA75061.1"/>
    </source>
</evidence>
<accession>A0A413SYX4</accession>
<sequence length="114" mass="13286">MKHRVLTESIELHPIGSCFSDNVGNSELREILREYFGKSEISYTADYSNEIWGEVMQFLERNCKFIKDIVLLSGLVSIYETDVVNEFLVRFELENGGKNFVFWKKESTNSFVTE</sequence>
<dbReference type="Proteomes" id="UP000283855">
    <property type="component" value="Unassembled WGS sequence"/>
</dbReference>
<reference evidence="1 2" key="1">
    <citation type="submission" date="2018-08" db="EMBL/GenBank/DDBJ databases">
        <title>A genome reference for cultivated species of the human gut microbiota.</title>
        <authorList>
            <person name="Zou Y."/>
            <person name="Xue W."/>
            <person name="Luo G."/>
        </authorList>
    </citation>
    <scope>NUCLEOTIDE SEQUENCE [LARGE SCALE GENOMIC DNA]</scope>
    <source>
        <strain evidence="1 2">AM42-38</strain>
    </source>
</reference>
<name>A0A413SYX4_9BACT</name>
<protein>
    <submittedName>
        <fullName evidence="1">Uncharacterized protein</fullName>
    </submittedName>
</protein>
<dbReference type="EMBL" id="QSFT01000018">
    <property type="protein sequence ID" value="RHA75061.1"/>
    <property type="molecule type" value="Genomic_DNA"/>
</dbReference>
<organism evidence="1 2">
    <name type="scientific">Phocaeicola coprophilus</name>
    <dbReference type="NCBI Taxonomy" id="387090"/>
    <lineage>
        <taxon>Bacteria</taxon>
        <taxon>Pseudomonadati</taxon>
        <taxon>Bacteroidota</taxon>
        <taxon>Bacteroidia</taxon>
        <taxon>Bacteroidales</taxon>
        <taxon>Bacteroidaceae</taxon>
        <taxon>Phocaeicola</taxon>
    </lineage>
</organism>